<keyword evidence="3" id="KW-0408">Iron</keyword>
<keyword evidence="2" id="KW-0479">Metal-binding</keyword>
<dbReference type="Proteomes" id="UP000198992">
    <property type="component" value="Unassembled WGS sequence"/>
</dbReference>
<sequence>MWGFSGLFTGLVRHGSVERATPESTVESLHGKLAPSPLPGLDSAMFTTFRGGQSGGWQVTSITRVKGETLPKVAALSIVASESIALPLLPAQTSWRLAGVASYLRYTEKEEREKLAAVQAGLGRTEATHAALIPIRKSAAWWELTQPERREIFEDKSHHIAGTLKFLPAIARQLFHARDLGMPFDFLTWFEFAPEHVALFDELVGMLRATEEWSYVEREVDIRVEREV</sequence>
<dbReference type="SUPFAM" id="SSF54909">
    <property type="entry name" value="Dimeric alpha+beta barrel"/>
    <property type="match status" value="1"/>
</dbReference>
<dbReference type="EMBL" id="FNTH01000001">
    <property type="protein sequence ID" value="SEE08098.1"/>
    <property type="molecule type" value="Genomic_DNA"/>
</dbReference>
<evidence type="ECO:0000256" key="3">
    <source>
        <dbReference type="ARBA" id="ARBA00023004"/>
    </source>
</evidence>
<dbReference type="GO" id="GO:0016491">
    <property type="term" value="F:oxidoreductase activity"/>
    <property type="evidence" value="ECO:0007669"/>
    <property type="project" value="InterPro"/>
</dbReference>
<dbReference type="AlphaFoldDB" id="A0A1H5FZ46"/>
<name>A0A1H5FZ46_9BRAD</name>
<dbReference type="InterPro" id="IPR010644">
    <property type="entry name" value="ChdC/CLD"/>
</dbReference>
<evidence type="ECO:0000313" key="4">
    <source>
        <dbReference type="EMBL" id="SEE08098.1"/>
    </source>
</evidence>
<evidence type="ECO:0000313" key="5">
    <source>
        <dbReference type="Proteomes" id="UP000198992"/>
    </source>
</evidence>
<evidence type="ECO:0000256" key="2">
    <source>
        <dbReference type="ARBA" id="ARBA00022723"/>
    </source>
</evidence>
<dbReference type="InterPro" id="IPR011008">
    <property type="entry name" value="Dimeric_a/b-barrel"/>
</dbReference>
<protein>
    <submittedName>
        <fullName evidence="4">Chlorite dismutase</fullName>
    </submittedName>
</protein>
<dbReference type="Pfam" id="PF06778">
    <property type="entry name" value="Chlor_dismutase"/>
    <property type="match status" value="1"/>
</dbReference>
<dbReference type="GO" id="GO:0020037">
    <property type="term" value="F:heme binding"/>
    <property type="evidence" value="ECO:0007669"/>
    <property type="project" value="InterPro"/>
</dbReference>
<gene>
    <name evidence="4" type="ORF">SAMN05444164_6831</name>
</gene>
<keyword evidence="1" id="KW-0349">Heme</keyword>
<organism evidence="4 5">
    <name type="scientific">Bradyrhizobium erythrophlei</name>
    <dbReference type="NCBI Taxonomy" id="1437360"/>
    <lineage>
        <taxon>Bacteria</taxon>
        <taxon>Pseudomonadati</taxon>
        <taxon>Pseudomonadota</taxon>
        <taxon>Alphaproteobacteria</taxon>
        <taxon>Hyphomicrobiales</taxon>
        <taxon>Nitrobacteraceae</taxon>
        <taxon>Bradyrhizobium</taxon>
    </lineage>
</organism>
<reference evidence="4 5" key="1">
    <citation type="submission" date="2016-10" db="EMBL/GenBank/DDBJ databases">
        <authorList>
            <person name="de Groot N.N."/>
        </authorList>
    </citation>
    <scope>NUCLEOTIDE SEQUENCE [LARGE SCALE GENOMIC DNA]</scope>
    <source>
        <strain evidence="4 5">MT12</strain>
    </source>
</reference>
<accession>A0A1H5FZ46</accession>
<evidence type="ECO:0000256" key="1">
    <source>
        <dbReference type="ARBA" id="ARBA00022617"/>
    </source>
</evidence>
<dbReference type="Gene3D" id="3.30.70.3420">
    <property type="match status" value="1"/>
</dbReference>
<proteinExistence type="predicted"/>
<dbReference type="GO" id="GO:0046872">
    <property type="term" value="F:metal ion binding"/>
    <property type="evidence" value="ECO:0007669"/>
    <property type="project" value="UniProtKB-KW"/>
</dbReference>